<sequence length="204" mass="23179">MAVRRERSDAAENRRLILQTAQALFAEHGVQAVSMHQIAKTAGVGQGTLYRCYAHKGELCSELAENLGRAYLKQLEDYLQLNRHLPARERIAGLIEQLIDFIDDKYEWLLPIHSLHACEDESAFFRSASYVFLMDHLTALFREIEAENAAEAGDPKGRPEGCDTYIEAHAVLCALHPSGYVHLREGRGYAKEQIKARYRKLIMH</sequence>
<keyword evidence="7" id="KW-1185">Reference proteome</keyword>
<dbReference type="EMBL" id="JACJVP010000060">
    <property type="protein sequence ID" value="MBB6675000.1"/>
    <property type="molecule type" value="Genomic_DNA"/>
</dbReference>
<gene>
    <name evidence="6" type="ORF">H7C19_30495</name>
</gene>
<protein>
    <submittedName>
        <fullName evidence="6">TetR/AcrR family transcriptional regulator</fullName>
    </submittedName>
</protein>
<dbReference type="PRINTS" id="PR00455">
    <property type="entry name" value="HTHTETR"/>
</dbReference>
<keyword evidence="2 4" id="KW-0238">DNA-binding</keyword>
<evidence type="ECO:0000256" key="2">
    <source>
        <dbReference type="ARBA" id="ARBA00023125"/>
    </source>
</evidence>
<feature type="DNA-binding region" description="H-T-H motif" evidence="4">
    <location>
        <begin position="34"/>
        <end position="53"/>
    </location>
</feature>
<dbReference type="PANTHER" id="PTHR30055">
    <property type="entry name" value="HTH-TYPE TRANSCRIPTIONAL REGULATOR RUTR"/>
    <property type="match status" value="1"/>
</dbReference>
<dbReference type="InterPro" id="IPR001647">
    <property type="entry name" value="HTH_TetR"/>
</dbReference>
<proteinExistence type="predicted"/>
<evidence type="ECO:0000256" key="1">
    <source>
        <dbReference type="ARBA" id="ARBA00023015"/>
    </source>
</evidence>
<dbReference type="Proteomes" id="UP000547209">
    <property type="component" value="Unassembled WGS sequence"/>
</dbReference>
<evidence type="ECO:0000259" key="5">
    <source>
        <dbReference type="PROSITE" id="PS50977"/>
    </source>
</evidence>
<keyword evidence="1" id="KW-0805">Transcription regulation</keyword>
<accession>A0A7X0RZ56</accession>
<dbReference type="GO" id="GO:0003700">
    <property type="term" value="F:DNA-binding transcription factor activity"/>
    <property type="evidence" value="ECO:0007669"/>
    <property type="project" value="TreeGrafter"/>
</dbReference>
<dbReference type="PROSITE" id="PS50977">
    <property type="entry name" value="HTH_TETR_2"/>
    <property type="match status" value="1"/>
</dbReference>
<name>A0A7X0RZ56_9BACL</name>
<evidence type="ECO:0000256" key="4">
    <source>
        <dbReference type="PROSITE-ProRule" id="PRU00335"/>
    </source>
</evidence>
<dbReference type="InterPro" id="IPR009057">
    <property type="entry name" value="Homeodomain-like_sf"/>
</dbReference>
<reference evidence="6 7" key="1">
    <citation type="submission" date="2020-08" db="EMBL/GenBank/DDBJ databases">
        <title>Cohnella phylogeny.</title>
        <authorList>
            <person name="Dunlap C."/>
        </authorList>
    </citation>
    <scope>NUCLEOTIDE SEQUENCE [LARGE SCALE GENOMIC DNA]</scope>
    <source>
        <strain evidence="6 7">DSM 28246</strain>
    </source>
</reference>
<dbReference type="GO" id="GO:0000976">
    <property type="term" value="F:transcription cis-regulatory region binding"/>
    <property type="evidence" value="ECO:0007669"/>
    <property type="project" value="TreeGrafter"/>
</dbReference>
<dbReference type="AlphaFoldDB" id="A0A7X0RZ56"/>
<feature type="domain" description="HTH tetR-type" evidence="5">
    <location>
        <begin position="11"/>
        <end position="71"/>
    </location>
</feature>
<dbReference type="Gene3D" id="1.10.357.10">
    <property type="entry name" value="Tetracycline Repressor, domain 2"/>
    <property type="match status" value="1"/>
</dbReference>
<dbReference type="PANTHER" id="PTHR30055:SF234">
    <property type="entry name" value="HTH-TYPE TRANSCRIPTIONAL REGULATOR BETI"/>
    <property type="match status" value="1"/>
</dbReference>
<dbReference type="InterPro" id="IPR050109">
    <property type="entry name" value="HTH-type_TetR-like_transc_reg"/>
</dbReference>
<dbReference type="Pfam" id="PF00440">
    <property type="entry name" value="TetR_N"/>
    <property type="match status" value="1"/>
</dbReference>
<dbReference type="RefSeq" id="WP_185672861.1">
    <property type="nucleotide sequence ID" value="NZ_JACJVP010000060.1"/>
</dbReference>
<dbReference type="SUPFAM" id="SSF46689">
    <property type="entry name" value="Homeodomain-like"/>
    <property type="match status" value="1"/>
</dbReference>
<comment type="caution">
    <text evidence="6">The sequence shown here is derived from an EMBL/GenBank/DDBJ whole genome shotgun (WGS) entry which is preliminary data.</text>
</comment>
<evidence type="ECO:0000256" key="3">
    <source>
        <dbReference type="ARBA" id="ARBA00023163"/>
    </source>
</evidence>
<organism evidence="6 7">
    <name type="scientific">Cohnella nanjingensis</name>
    <dbReference type="NCBI Taxonomy" id="1387779"/>
    <lineage>
        <taxon>Bacteria</taxon>
        <taxon>Bacillati</taxon>
        <taxon>Bacillota</taxon>
        <taxon>Bacilli</taxon>
        <taxon>Bacillales</taxon>
        <taxon>Paenibacillaceae</taxon>
        <taxon>Cohnella</taxon>
    </lineage>
</organism>
<evidence type="ECO:0000313" key="7">
    <source>
        <dbReference type="Proteomes" id="UP000547209"/>
    </source>
</evidence>
<keyword evidence="3" id="KW-0804">Transcription</keyword>
<evidence type="ECO:0000313" key="6">
    <source>
        <dbReference type="EMBL" id="MBB6675000.1"/>
    </source>
</evidence>